<dbReference type="InterPro" id="IPR018060">
    <property type="entry name" value="HTH_AraC"/>
</dbReference>
<dbReference type="GO" id="GO:0043565">
    <property type="term" value="F:sequence-specific DNA binding"/>
    <property type="evidence" value="ECO:0007669"/>
    <property type="project" value="InterPro"/>
</dbReference>
<reference evidence="6 7" key="1">
    <citation type="submission" date="2015-10" db="EMBL/GenBank/DDBJ databases">
        <title>Metagenome-Assembled Genomes uncover a global brackish microbiome.</title>
        <authorList>
            <person name="Hugerth L.W."/>
            <person name="Larsson J."/>
            <person name="Alneberg J."/>
            <person name="Lindh M.V."/>
            <person name="Legrand C."/>
            <person name="Pinhassi J."/>
            <person name="Andersson A.F."/>
        </authorList>
    </citation>
    <scope>NUCLEOTIDE SEQUENCE [LARGE SCALE GENOMIC DNA]</scope>
    <source>
        <strain evidence="6">BACL4 MAG-120507-bin80</strain>
    </source>
</reference>
<dbReference type="Pfam" id="PF12833">
    <property type="entry name" value="HTH_18"/>
    <property type="match status" value="1"/>
</dbReference>
<sequence>MLLFTAQIVAILSVLLLAVGYLKADFRASSARVFALIALCVALYLMSGMTGPNIAAEYRLDFGRWQPLIGVTSSSISGLFMFYCFLIFQEARRFPLVLAGAFLTQVCAEFTLMILASQTGIQGAGLLSNIALVLDLMQLGFVVLAIYWTLSGWRADLVEDRRVFRWFVIGVQGALIFFVLFLENFVFDGGTQAFVRVQAITVYSIAALALGMLLVSMKFDYVSLSQAIRKVTEREVLPAESAKASFDIAGFNVAFREGYLYREAGLTIAVLATKLGLPEYKLRAFIHQELGFRNFNAMLHVYRVAEASEILADPKKVSLPVLTIALSVGYQSITPFNNAFRELKGMTPSEFRKQALD</sequence>
<dbReference type="AlphaFoldDB" id="A0A0R2SEV5"/>
<organism evidence="6 7">
    <name type="scientific">OM182 bacterium BACL3 MAG-120507-bin80</name>
    <dbReference type="NCBI Taxonomy" id="1655577"/>
    <lineage>
        <taxon>Bacteria</taxon>
        <taxon>Pseudomonadati</taxon>
        <taxon>Pseudomonadota</taxon>
        <taxon>Gammaproteobacteria</taxon>
        <taxon>OMG group</taxon>
        <taxon>OM182 clade</taxon>
    </lineage>
</organism>
<evidence type="ECO:0000259" key="5">
    <source>
        <dbReference type="PROSITE" id="PS01124"/>
    </source>
</evidence>
<protein>
    <recommendedName>
        <fullName evidence="5">HTH araC/xylS-type domain-containing protein</fullName>
    </recommendedName>
</protein>
<dbReference type="PROSITE" id="PS00041">
    <property type="entry name" value="HTH_ARAC_FAMILY_1"/>
    <property type="match status" value="1"/>
</dbReference>
<dbReference type="PRINTS" id="PR00032">
    <property type="entry name" value="HTHARAC"/>
</dbReference>
<evidence type="ECO:0000256" key="2">
    <source>
        <dbReference type="ARBA" id="ARBA00023125"/>
    </source>
</evidence>
<evidence type="ECO:0000256" key="4">
    <source>
        <dbReference type="SAM" id="Phobius"/>
    </source>
</evidence>
<dbReference type="InterPro" id="IPR009057">
    <property type="entry name" value="Homeodomain-like_sf"/>
</dbReference>
<feature type="transmembrane region" description="Helical" evidence="4">
    <location>
        <begin position="130"/>
        <end position="151"/>
    </location>
</feature>
<dbReference type="InterPro" id="IPR020449">
    <property type="entry name" value="Tscrpt_reg_AraC-type_HTH"/>
</dbReference>
<dbReference type="PANTHER" id="PTHR43280:SF29">
    <property type="entry name" value="ARAC-FAMILY TRANSCRIPTIONAL REGULATOR"/>
    <property type="match status" value="1"/>
</dbReference>
<feature type="transmembrane region" description="Helical" evidence="4">
    <location>
        <begin position="95"/>
        <end position="118"/>
    </location>
</feature>
<dbReference type="PANTHER" id="PTHR43280">
    <property type="entry name" value="ARAC-FAMILY TRANSCRIPTIONAL REGULATOR"/>
    <property type="match status" value="1"/>
</dbReference>
<feature type="transmembrane region" description="Helical" evidence="4">
    <location>
        <begin position="6"/>
        <end position="22"/>
    </location>
</feature>
<accession>A0A0R2SEV5</accession>
<dbReference type="SMART" id="SM00342">
    <property type="entry name" value="HTH_ARAC"/>
    <property type="match status" value="1"/>
</dbReference>
<keyword evidence="4" id="KW-0812">Transmembrane</keyword>
<comment type="caution">
    <text evidence="6">The sequence shown here is derived from an EMBL/GenBank/DDBJ whole genome shotgun (WGS) entry which is preliminary data.</text>
</comment>
<feature type="domain" description="HTH araC/xylS-type" evidence="5">
    <location>
        <begin position="250"/>
        <end position="354"/>
    </location>
</feature>
<dbReference type="PROSITE" id="PS01124">
    <property type="entry name" value="HTH_ARAC_FAMILY_2"/>
    <property type="match status" value="1"/>
</dbReference>
<keyword evidence="3" id="KW-0804">Transcription</keyword>
<evidence type="ECO:0000313" key="7">
    <source>
        <dbReference type="Proteomes" id="UP000051934"/>
    </source>
</evidence>
<evidence type="ECO:0000313" key="6">
    <source>
        <dbReference type="EMBL" id="KRO73407.1"/>
    </source>
</evidence>
<keyword evidence="1" id="KW-0805">Transcription regulation</keyword>
<dbReference type="EMBL" id="LIBB01000003">
    <property type="protein sequence ID" value="KRO73407.1"/>
    <property type="molecule type" value="Genomic_DNA"/>
</dbReference>
<feature type="transmembrane region" description="Helical" evidence="4">
    <location>
        <begin position="194"/>
        <end position="215"/>
    </location>
</feature>
<evidence type="ECO:0000256" key="1">
    <source>
        <dbReference type="ARBA" id="ARBA00023015"/>
    </source>
</evidence>
<keyword evidence="4" id="KW-1133">Transmembrane helix</keyword>
<gene>
    <name evidence="6" type="ORF">ABR69_05180</name>
</gene>
<dbReference type="InterPro" id="IPR018062">
    <property type="entry name" value="HTH_AraC-typ_CS"/>
</dbReference>
<feature type="transmembrane region" description="Helical" evidence="4">
    <location>
        <begin position="163"/>
        <end position="182"/>
    </location>
</feature>
<evidence type="ECO:0000256" key="3">
    <source>
        <dbReference type="ARBA" id="ARBA00023163"/>
    </source>
</evidence>
<keyword evidence="4" id="KW-0472">Membrane</keyword>
<keyword evidence="2" id="KW-0238">DNA-binding</keyword>
<feature type="transmembrane region" description="Helical" evidence="4">
    <location>
        <begin position="34"/>
        <end position="56"/>
    </location>
</feature>
<name>A0A0R2SEV5_9GAMM</name>
<dbReference type="Proteomes" id="UP000051934">
    <property type="component" value="Unassembled WGS sequence"/>
</dbReference>
<feature type="transmembrane region" description="Helical" evidence="4">
    <location>
        <begin position="68"/>
        <end position="88"/>
    </location>
</feature>
<dbReference type="SUPFAM" id="SSF46689">
    <property type="entry name" value="Homeodomain-like"/>
    <property type="match status" value="1"/>
</dbReference>
<proteinExistence type="predicted"/>
<dbReference type="GO" id="GO:0003700">
    <property type="term" value="F:DNA-binding transcription factor activity"/>
    <property type="evidence" value="ECO:0007669"/>
    <property type="project" value="InterPro"/>
</dbReference>
<dbReference type="Gene3D" id="1.10.10.60">
    <property type="entry name" value="Homeodomain-like"/>
    <property type="match status" value="1"/>
</dbReference>